<accession>A0AA39S3P9</accession>
<dbReference type="Proteomes" id="UP001168877">
    <property type="component" value="Unassembled WGS sequence"/>
</dbReference>
<evidence type="ECO:0000313" key="3">
    <source>
        <dbReference type="Proteomes" id="UP001168877"/>
    </source>
</evidence>
<gene>
    <name evidence="2" type="ORF">LWI29_019078</name>
</gene>
<dbReference type="AlphaFoldDB" id="A0AA39S3P9"/>
<evidence type="ECO:0000256" key="1">
    <source>
        <dbReference type="SAM" id="Phobius"/>
    </source>
</evidence>
<keyword evidence="3" id="KW-1185">Reference proteome</keyword>
<comment type="caution">
    <text evidence="2">The sequence shown here is derived from an EMBL/GenBank/DDBJ whole genome shotgun (WGS) entry which is preliminary data.</text>
</comment>
<reference evidence="2" key="1">
    <citation type="journal article" date="2022" name="Plant J.">
        <title>Strategies of tolerance reflected in two North American maple genomes.</title>
        <authorList>
            <person name="McEvoy S.L."/>
            <person name="Sezen U.U."/>
            <person name="Trouern-Trend A."/>
            <person name="McMahon S.M."/>
            <person name="Schaberg P.G."/>
            <person name="Yang J."/>
            <person name="Wegrzyn J.L."/>
            <person name="Swenson N.G."/>
        </authorList>
    </citation>
    <scope>NUCLEOTIDE SEQUENCE</scope>
    <source>
        <strain evidence="2">NS2018</strain>
    </source>
</reference>
<protein>
    <submittedName>
        <fullName evidence="2">Uncharacterized protein</fullName>
    </submittedName>
</protein>
<keyword evidence="1" id="KW-0812">Transmembrane</keyword>
<reference evidence="2" key="2">
    <citation type="submission" date="2023-06" db="EMBL/GenBank/DDBJ databases">
        <authorList>
            <person name="Swenson N.G."/>
            <person name="Wegrzyn J.L."/>
            <person name="Mcevoy S.L."/>
        </authorList>
    </citation>
    <scope>NUCLEOTIDE SEQUENCE</scope>
    <source>
        <strain evidence="2">NS2018</strain>
        <tissue evidence="2">Leaf</tissue>
    </source>
</reference>
<keyword evidence="1" id="KW-1133">Transmembrane helix</keyword>
<feature type="transmembrane region" description="Helical" evidence="1">
    <location>
        <begin position="12"/>
        <end position="31"/>
    </location>
</feature>
<dbReference type="EMBL" id="JAUESC010000381">
    <property type="protein sequence ID" value="KAK0589831.1"/>
    <property type="molecule type" value="Genomic_DNA"/>
</dbReference>
<evidence type="ECO:0000313" key="2">
    <source>
        <dbReference type="EMBL" id="KAK0589831.1"/>
    </source>
</evidence>
<proteinExistence type="predicted"/>
<keyword evidence="1" id="KW-0472">Membrane</keyword>
<name>A0AA39S3P9_ACESA</name>
<sequence>MLKRSSSGGSSISMLSNSSAALLVGWCRGGGSSRRRQRMRRRGSTIRLGKKRRGFCLGSRRVVQWGVMLKKVIMEITPNGRFIDAYYLYLPFFIRPQIFPLC</sequence>
<organism evidence="2 3">
    <name type="scientific">Acer saccharum</name>
    <name type="common">Sugar maple</name>
    <dbReference type="NCBI Taxonomy" id="4024"/>
    <lineage>
        <taxon>Eukaryota</taxon>
        <taxon>Viridiplantae</taxon>
        <taxon>Streptophyta</taxon>
        <taxon>Embryophyta</taxon>
        <taxon>Tracheophyta</taxon>
        <taxon>Spermatophyta</taxon>
        <taxon>Magnoliopsida</taxon>
        <taxon>eudicotyledons</taxon>
        <taxon>Gunneridae</taxon>
        <taxon>Pentapetalae</taxon>
        <taxon>rosids</taxon>
        <taxon>malvids</taxon>
        <taxon>Sapindales</taxon>
        <taxon>Sapindaceae</taxon>
        <taxon>Hippocastanoideae</taxon>
        <taxon>Acereae</taxon>
        <taxon>Acer</taxon>
    </lineage>
</organism>